<dbReference type="CDD" id="cd00170">
    <property type="entry name" value="SEC14"/>
    <property type="match status" value="1"/>
</dbReference>
<dbReference type="Gene3D" id="2.60.40.10">
    <property type="entry name" value="Immunoglobulins"/>
    <property type="match status" value="1"/>
</dbReference>
<evidence type="ECO:0000313" key="5">
    <source>
        <dbReference type="Proteomes" id="UP000515154"/>
    </source>
</evidence>
<keyword evidence="2" id="KW-1133">Transmembrane helix</keyword>
<feature type="region of interest" description="Disordered" evidence="1">
    <location>
        <begin position="9"/>
        <end position="29"/>
    </location>
</feature>
<organism evidence="5 6">
    <name type="scientific">Octopus sinensis</name>
    <name type="common">East Asian common octopus</name>
    <dbReference type="NCBI Taxonomy" id="2607531"/>
    <lineage>
        <taxon>Eukaryota</taxon>
        <taxon>Metazoa</taxon>
        <taxon>Spiralia</taxon>
        <taxon>Lophotrochozoa</taxon>
        <taxon>Mollusca</taxon>
        <taxon>Cephalopoda</taxon>
        <taxon>Coleoidea</taxon>
        <taxon>Octopodiformes</taxon>
        <taxon>Octopoda</taxon>
        <taxon>Incirrata</taxon>
        <taxon>Octopodidae</taxon>
        <taxon>Octopus</taxon>
    </lineage>
</organism>
<gene>
    <name evidence="6" type="primary">LOC115218465</name>
</gene>
<reference evidence="6" key="1">
    <citation type="submission" date="2025-08" db="UniProtKB">
        <authorList>
            <consortium name="RefSeq"/>
        </authorList>
    </citation>
    <scope>IDENTIFICATION</scope>
</reference>
<name>A0A6P7T153_9MOLL</name>
<dbReference type="Proteomes" id="UP000515154">
    <property type="component" value="Linkage group LG13"/>
</dbReference>
<dbReference type="RefSeq" id="XP_029644155.1">
    <property type="nucleotide sequence ID" value="XM_029788295.2"/>
</dbReference>
<dbReference type="InterPro" id="IPR008962">
    <property type="entry name" value="PapD-like_sf"/>
</dbReference>
<keyword evidence="5" id="KW-1185">Reference proteome</keyword>
<evidence type="ECO:0000259" key="3">
    <source>
        <dbReference type="PROSITE" id="PS50191"/>
    </source>
</evidence>
<dbReference type="PROSITE" id="PS50202">
    <property type="entry name" value="MSP"/>
    <property type="match status" value="1"/>
</dbReference>
<sequence>MTGRHYLFRRKDDHTDQGTNNQYEPATPDHMSSVRQVFLDKYRDNIEKGCYDDRDLERIKTDDFLLELYCRHQPKAKVEEVASLIHESLKWRMEYQINDLSDDTFDDKMWEQRAIFFHNTDKDGHKVLITQVKLHRKGDSHYLLTVKKFFAWHIEKAFQENPGEPLMLLFDMDGAGLANLDMDFIRFCINCFKSNYPCILGLMLVYEMPWIFNAAWKIIKTWLSPEAVQKIKFVDKGTIQEFISRDKLMEQMGGTDKFHSSYTASGTMFCEPDTVTNSKISPDGASSSRKVKISEPSSLLRSYSSDSFKEGSRLPLALSSLEKKFHNKDNCFQTRLLSIRPADELCFQLDENVKEIYSTISLSNTLTNPIAYKVKTTSPEKFRVRPSGGVVRPGSPVTVNVHIQPGFENKIQSDKFLVRAMEVTDESKDVAELWKTVQRESIMEHRLRCIINSEPVCSRPANDITTLTEKVEVLQSAVSRIERRQQHVILLQLVFLLVVILAIVSDYWQSLSAPQDHKSKYCPAQ</sequence>
<keyword evidence="2" id="KW-0812">Transmembrane</keyword>
<evidence type="ECO:0000259" key="4">
    <source>
        <dbReference type="PROSITE" id="PS50202"/>
    </source>
</evidence>
<dbReference type="SUPFAM" id="SSF52087">
    <property type="entry name" value="CRAL/TRIO domain"/>
    <property type="match status" value="1"/>
</dbReference>
<dbReference type="InterPro" id="IPR013783">
    <property type="entry name" value="Ig-like_fold"/>
</dbReference>
<dbReference type="PANTHER" id="PTHR46384">
    <property type="entry name" value="MOTILE SPERM DOMAIN-CONTAINING PROTEIN 2"/>
    <property type="match status" value="1"/>
</dbReference>
<dbReference type="GO" id="GO:0012505">
    <property type="term" value="C:endomembrane system"/>
    <property type="evidence" value="ECO:0007669"/>
    <property type="project" value="TreeGrafter"/>
</dbReference>
<dbReference type="GO" id="GO:0140284">
    <property type="term" value="C:endoplasmic reticulum-endosome membrane contact site"/>
    <property type="evidence" value="ECO:0007669"/>
    <property type="project" value="TreeGrafter"/>
</dbReference>
<dbReference type="InterPro" id="IPR000535">
    <property type="entry name" value="MSP_dom"/>
</dbReference>
<feature type="domain" description="MSP" evidence="4">
    <location>
        <begin position="336"/>
        <end position="452"/>
    </location>
</feature>
<feature type="transmembrane region" description="Helical" evidence="2">
    <location>
        <begin position="488"/>
        <end position="508"/>
    </location>
</feature>
<dbReference type="SMART" id="SM00516">
    <property type="entry name" value="SEC14"/>
    <property type="match status" value="1"/>
</dbReference>
<evidence type="ECO:0000256" key="2">
    <source>
        <dbReference type="SAM" id="Phobius"/>
    </source>
</evidence>
<dbReference type="InterPro" id="IPR001251">
    <property type="entry name" value="CRAL-TRIO_dom"/>
</dbReference>
<evidence type="ECO:0000256" key="1">
    <source>
        <dbReference type="SAM" id="MobiDB-lite"/>
    </source>
</evidence>
<dbReference type="PANTHER" id="PTHR46384:SF1">
    <property type="entry name" value="MOTILE SPERM DOMAIN-CONTAINING PROTEIN 2"/>
    <property type="match status" value="1"/>
</dbReference>
<dbReference type="PROSITE" id="PS50191">
    <property type="entry name" value="CRAL_TRIO"/>
    <property type="match status" value="1"/>
</dbReference>
<proteinExistence type="predicted"/>
<accession>A0A6P7T153</accession>
<keyword evidence="2" id="KW-0472">Membrane</keyword>
<evidence type="ECO:0000313" key="6">
    <source>
        <dbReference type="RefSeq" id="XP_029644155.1"/>
    </source>
</evidence>
<dbReference type="SUPFAM" id="SSF49354">
    <property type="entry name" value="PapD-like"/>
    <property type="match status" value="1"/>
</dbReference>
<dbReference type="KEGG" id="osn:115218465"/>
<dbReference type="Pfam" id="PF00650">
    <property type="entry name" value="CRAL_TRIO"/>
    <property type="match status" value="1"/>
</dbReference>
<dbReference type="AlphaFoldDB" id="A0A6P7T153"/>
<protein>
    <submittedName>
        <fullName evidence="6">Motile sperm domain-containing protein 2 isoform X1</fullName>
    </submittedName>
</protein>
<feature type="domain" description="CRAL-TRIO" evidence="3">
    <location>
        <begin position="105"/>
        <end position="260"/>
    </location>
</feature>
<dbReference type="InterPro" id="IPR036865">
    <property type="entry name" value="CRAL-TRIO_dom_sf"/>
</dbReference>
<dbReference type="Gene3D" id="3.40.525.10">
    <property type="entry name" value="CRAL-TRIO lipid binding domain"/>
    <property type="match status" value="1"/>
</dbReference>
<dbReference type="Pfam" id="PF00635">
    <property type="entry name" value="Motile_Sperm"/>
    <property type="match status" value="1"/>
</dbReference>
<dbReference type="InterPro" id="IPR053012">
    <property type="entry name" value="ER-organelle_contact"/>
</dbReference>